<dbReference type="InParanoid" id="C3YB50"/>
<reference evidence="2" key="1">
    <citation type="journal article" date="2008" name="Nature">
        <title>The amphioxus genome and the evolution of the chordate karyotype.</title>
        <authorList>
            <consortium name="US DOE Joint Genome Institute (JGI-PGF)"/>
            <person name="Putnam N.H."/>
            <person name="Butts T."/>
            <person name="Ferrier D.E.K."/>
            <person name="Furlong R.F."/>
            <person name="Hellsten U."/>
            <person name="Kawashima T."/>
            <person name="Robinson-Rechavi M."/>
            <person name="Shoguchi E."/>
            <person name="Terry A."/>
            <person name="Yu J.-K."/>
            <person name="Benito-Gutierrez E.L."/>
            <person name="Dubchak I."/>
            <person name="Garcia-Fernandez J."/>
            <person name="Gibson-Brown J.J."/>
            <person name="Grigoriev I.V."/>
            <person name="Horton A.C."/>
            <person name="de Jong P.J."/>
            <person name="Jurka J."/>
            <person name="Kapitonov V.V."/>
            <person name="Kohara Y."/>
            <person name="Kuroki Y."/>
            <person name="Lindquist E."/>
            <person name="Lucas S."/>
            <person name="Osoegawa K."/>
            <person name="Pennacchio L.A."/>
            <person name="Salamov A.A."/>
            <person name="Satou Y."/>
            <person name="Sauka-Spengler T."/>
            <person name="Schmutz J."/>
            <person name="Shin-I T."/>
            <person name="Toyoda A."/>
            <person name="Bronner-Fraser M."/>
            <person name="Fujiyama A."/>
            <person name="Holland L.Z."/>
            <person name="Holland P.W.H."/>
            <person name="Satoh N."/>
            <person name="Rokhsar D.S."/>
        </authorList>
    </citation>
    <scope>NUCLEOTIDE SEQUENCE [LARGE SCALE GENOMIC DNA]</scope>
    <source>
        <strain evidence="2">S238N-H82</strain>
        <tissue evidence="2">Testes</tissue>
    </source>
</reference>
<gene>
    <name evidence="2" type="ORF">BRAFLDRAFT_91915</name>
</gene>
<accession>C3YB50</accession>
<feature type="region of interest" description="Disordered" evidence="1">
    <location>
        <begin position="1"/>
        <end position="97"/>
    </location>
</feature>
<evidence type="ECO:0008006" key="3">
    <source>
        <dbReference type="Google" id="ProtNLM"/>
    </source>
</evidence>
<organism>
    <name type="scientific">Branchiostoma floridae</name>
    <name type="common">Florida lancelet</name>
    <name type="synonym">Amphioxus</name>
    <dbReference type="NCBI Taxonomy" id="7739"/>
    <lineage>
        <taxon>Eukaryota</taxon>
        <taxon>Metazoa</taxon>
        <taxon>Chordata</taxon>
        <taxon>Cephalochordata</taxon>
        <taxon>Leptocardii</taxon>
        <taxon>Amphioxiformes</taxon>
        <taxon>Branchiostomatidae</taxon>
        <taxon>Branchiostoma</taxon>
    </lineage>
</organism>
<sequence>MEADRQVARQAGSQTDRKVYRQGVRQTWRETDREQDRRRERHTGSHTDWEADRQRARHSGSQTDMEPERHVERQTGSRTDEKRDRQGARQMGYLKYTPETRAKVARLAMEIGPQTSVETMSKEVGKQLSDGTVRVRSIKKSYKNEVKRQGTNVILSLPRKNVGKPLKLGNLDAEVQKFVWNTKDNEGVVNRLLVMSAARGIMLQKDRSLLSEFGGHIDITKAWANSVLDRMNYVQRKSTKSARKLPTDYKENKADFHTRIQDAVREHNIPDEMIVNWDQTGVPIVPRFYQGKTDACHPVFNFAEERDVHHTAYHWSTEDSMNRYIDTSITPYMDGQWERLNVGHFGPLAIRTFRPQAEDTSAPSRGHFGPGSSPR</sequence>
<dbReference type="eggNOG" id="ENOG502SAWU">
    <property type="taxonomic scope" value="Eukaryota"/>
</dbReference>
<evidence type="ECO:0000313" key="2">
    <source>
        <dbReference type="EMBL" id="EEN62512.1"/>
    </source>
</evidence>
<name>C3YB50_BRAFL</name>
<feature type="region of interest" description="Disordered" evidence="1">
    <location>
        <begin position="354"/>
        <end position="375"/>
    </location>
</feature>
<protein>
    <recommendedName>
        <fullName evidence="3">DDE-1 domain-containing protein</fullName>
    </recommendedName>
</protein>
<dbReference type="EMBL" id="GG666496">
    <property type="protein sequence ID" value="EEN62512.1"/>
    <property type="molecule type" value="Genomic_DNA"/>
</dbReference>
<proteinExistence type="predicted"/>
<feature type="compositionally biased region" description="Basic and acidic residues" evidence="1">
    <location>
        <begin position="27"/>
        <end position="54"/>
    </location>
</feature>
<dbReference type="AlphaFoldDB" id="C3YB50"/>
<evidence type="ECO:0000256" key="1">
    <source>
        <dbReference type="SAM" id="MobiDB-lite"/>
    </source>
</evidence>
<feature type="compositionally biased region" description="Basic and acidic residues" evidence="1">
    <location>
        <begin position="66"/>
        <end position="87"/>
    </location>
</feature>